<accession>A0A0A9FIA7</accession>
<organism evidence="1">
    <name type="scientific">Arundo donax</name>
    <name type="common">Giant reed</name>
    <name type="synonym">Donax arundinaceus</name>
    <dbReference type="NCBI Taxonomy" id="35708"/>
    <lineage>
        <taxon>Eukaryota</taxon>
        <taxon>Viridiplantae</taxon>
        <taxon>Streptophyta</taxon>
        <taxon>Embryophyta</taxon>
        <taxon>Tracheophyta</taxon>
        <taxon>Spermatophyta</taxon>
        <taxon>Magnoliopsida</taxon>
        <taxon>Liliopsida</taxon>
        <taxon>Poales</taxon>
        <taxon>Poaceae</taxon>
        <taxon>PACMAD clade</taxon>
        <taxon>Arundinoideae</taxon>
        <taxon>Arundineae</taxon>
        <taxon>Arundo</taxon>
    </lineage>
</organism>
<proteinExistence type="predicted"/>
<reference evidence="1" key="2">
    <citation type="journal article" date="2015" name="Data Brief">
        <title>Shoot transcriptome of the giant reed, Arundo donax.</title>
        <authorList>
            <person name="Barrero R.A."/>
            <person name="Guerrero F.D."/>
            <person name="Moolhuijzen P."/>
            <person name="Goolsby J.A."/>
            <person name="Tidwell J."/>
            <person name="Bellgard S.E."/>
            <person name="Bellgard M.I."/>
        </authorList>
    </citation>
    <scope>NUCLEOTIDE SEQUENCE</scope>
    <source>
        <tissue evidence="1">Shoot tissue taken approximately 20 cm above the soil surface</tissue>
    </source>
</reference>
<reference evidence="1" key="1">
    <citation type="submission" date="2014-09" db="EMBL/GenBank/DDBJ databases">
        <authorList>
            <person name="Magalhaes I.L.F."/>
            <person name="Oliveira U."/>
            <person name="Santos F.R."/>
            <person name="Vidigal T.H.D.A."/>
            <person name="Brescovit A.D."/>
            <person name="Santos A.J."/>
        </authorList>
    </citation>
    <scope>NUCLEOTIDE SEQUENCE</scope>
    <source>
        <tissue evidence="1">Shoot tissue taken approximately 20 cm above the soil surface</tissue>
    </source>
</reference>
<name>A0A0A9FIA7_ARUDO</name>
<evidence type="ECO:0000313" key="1">
    <source>
        <dbReference type="EMBL" id="JAE12760.1"/>
    </source>
</evidence>
<protein>
    <submittedName>
        <fullName evidence="1">Uncharacterized protein</fullName>
    </submittedName>
</protein>
<sequence>MHFHLPSTQHTYLIWKTNITIIINLLRATTDAQQVFCKPRVALCPHVVYQL</sequence>
<dbReference type="AlphaFoldDB" id="A0A0A9FIA7"/>
<dbReference type="EMBL" id="GBRH01185136">
    <property type="protein sequence ID" value="JAE12760.1"/>
    <property type="molecule type" value="Transcribed_RNA"/>
</dbReference>